<evidence type="ECO:0000313" key="3">
    <source>
        <dbReference type="Proteomes" id="UP000249886"/>
    </source>
</evidence>
<gene>
    <name evidence="2" type="primary">azlD</name>
    <name evidence="2" type="ORF">NCTC10254_01731</name>
</gene>
<dbReference type="RefSeq" id="WP_005526619.1">
    <property type="nucleotide sequence ID" value="NZ_CAJPQJ010000020.1"/>
</dbReference>
<dbReference type="Pfam" id="PF05437">
    <property type="entry name" value="AzlD"/>
    <property type="match status" value="1"/>
</dbReference>
<name>A0A6H9XPI0_9CORY</name>
<dbReference type="GeneID" id="84573934"/>
<feature type="transmembrane region" description="Helical" evidence="1">
    <location>
        <begin position="43"/>
        <end position="65"/>
    </location>
</feature>
<dbReference type="AlphaFoldDB" id="A0A6H9XPI0"/>
<evidence type="ECO:0000256" key="1">
    <source>
        <dbReference type="SAM" id="Phobius"/>
    </source>
</evidence>
<feature type="transmembrane region" description="Helical" evidence="1">
    <location>
        <begin position="85"/>
        <end position="104"/>
    </location>
</feature>
<comment type="caution">
    <text evidence="2">The sequence shown here is derived from an EMBL/GenBank/DDBJ whole genome shotgun (WGS) entry which is preliminary data.</text>
</comment>
<proteinExistence type="predicted"/>
<keyword evidence="1" id="KW-0812">Transmembrane</keyword>
<organism evidence="2 3">
    <name type="scientific">Corynebacterium matruchotii</name>
    <dbReference type="NCBI Taxonomy" id="43768"/>
    <lineage>
        <taxon>Bacteria</taxon>
        <taxon>Bacillati</taxon>
        <taxon>Actinomycetota</taxon>
        <taxon>Actinomycetes</taxon>
        <taxon>Mycobacteriales</taxon>
        <taxon>Corynebacteriaceae</taxon>
        <taxon>Corynebacterium</taxon>
    </lineage>
</organism>
<dbReference type="InterPro" id="IPR008407">
    <property type="entry name" value="Brnchd-chn_aa_trnsp_AzlD"/>
</dbReference>
<protein>
    <submittedName>
        <fullName evidence="2">Putative branched-chain amino acid permease</fullName>
    </submittedName>
</protein>
<evidence type="ECO:0000313" key="2">
    <source>
        <dbReference type="EMBL" id="SPW30547.1"/>
    </source>
</evidence>
<keyword evidence="1" id="KW-0472">Membrane</keyword>
<reference evidence="2 3" key="1">
    <citation type="submission" date="2018-06" db="EMBL/GenBank/DDBJ databases">
        <authorList>
            <consortium name="Pathogen Informatics"/>
            <person name="Doyle S."/>
        </authorList>
    </citation>
    <scope>NUCLEOTIDE SEQUENCE [LARGE SCALE GENOMIC DNA]</scope>
    <source>
        <strain evidence="2 3">NCTC10254</strain>
    </source>
</reference>
<feature type="transmembrane region" description="Helical" evidence="1">
    <location>
        <begin position="6"/>
        <end position="23"/>
    </location>
</feature>
<keyword evidence="1" id="KW-1133">Transmembrane helix</keyword>
<accession>A0A6H9XPI0</accession>
<dbReference type="EMBL" id="UARK01000020">
    <property type="protein sequence ID" value="SPW30547.1"/>
    <property type="molecule type" value="Genomic_DNA"/>
</dbReference>
<dbReference type="Proteomes" id="UP000249886">
    <property type="component" value="Unassembled WGS sequence"/>
</dbReference>
<sequence length="106" mass="11824">MSTWYVVGGIIVAMVVTFFTRVIPFPLQTRLANSGFLREFSRWMPLGAMVILFVYACSTIPAGRWLPYVVALAVTMIMHWWRRNVLLSIMVGTGVCVGLSLLQVGA</sequence>